<dbReference type="RefSeq" id="WP_344992888.1">
    <property type="nucleotide sequence ID" value="NZ_BAABFR010000015.1"/>
</dbReference>
<organism evidence="2 3">
    <name type="scientific">Tsukamurella soli</name>
    <dbReference type="NCBI Taxonomy" id="644556"/>
    <lineage>
        <taxon>Bacteria</taxon>
        <taxon>Bacillati</taxon>
        <taxon>Actinomycetota</taxon>
        <taxon>Actinomycetes</taxon>
        <taxon>Mycobacteriales</taxon>
        <taxon>Tsukamurellaceae</taxon>
        <taxon>Tsukamurella</taxon>
    </lineage>
</organism>
<gene>
    <name evidence="2" type="ORF">GCM10023147_14040</name>
</gene>
<name>A0ABP8JBX2_9ACTN</name>
<evidence type="ECO:0000313" key="3">
    <source>
        <dbReference type="Proteomes" id="UP001500635"/>
    </source>
</evidence>
<sequence>MNIDCSTCAGHPRACNGCVVGLLLGPVVGAVKPATGEDVAAGRVSPGSGGPVAEINRAIGLFADAGMLPRLRSVPPIRGEVRGGDRFQGRSEVGRRVG</sequence>
<reference evidence="3" key="1">
    <citation type="journal article" date="2019" name="Int. J. Syst. Evol. Microbiol.">
        <title>The Global Catalogue of Microorganisms (GCM) 10K type strain sequencing project: providing services to taxonomists for standard genome sequencing and annotation.</title>
        <authorList>
            <consortium name="The Broad Institute Genomics Platform"/>
            <consortium name="The Broad Institute Genome Sequencing Center for Infectious Disease"/>
            <person name="Wu L."/>
            <person name="Ma J."/>
        </authorList>
    </citation>
    <scope>NUCLEOTIDE SEQUENCE [LARGE SCALE GENOMIC DNA]</scope>
    <source>
        <strain evidence="3">JCM 17688</strain>
    </source>
</reference>
<dbReference type="EMBL" id="BAABFR010000015">
    <property type="protein sequence ID" value="GAA4388437.1"/>
    <property type="molecule type" value="Genomic_DNA"/>
</dbReference>
<evidence type="ECO:0000313" key="2">
    <source>
        <dbReference type="EMBL" id="GAA4388437.1"/>
    </source>
</evidence>
<keyword evidence="3" id="KW-1185">Reference proteome</keyword>
<comment type="caution">
    <text evidence="2">The sequence shown here is derived from an EMBL/GenBank/DDBJ whole genome shotgun (WGS) entry which is preliminary data.</text>
</comment>
<protein>
    <submittedName>
        <fullName evidence="2">Uncharacterized protein</fullName>
    </submittedName>
</protein>
<accession>A0ABP8JBX2</accession>
<feature type="region of interest" description="Disordered" evidence="1">
    <location>
        <begin position="79"/>
        <end position="98"/>
    </location>
</feature>
<proteinExistence type="predicted"/>
<evidence type="ECO:0000256" key="1">
    <source>
        <dbReference type="SAM" id="MobiDB-lite"/>
    </source>
</evidence>
<dbReference type="Proteomes" id="UP001500635">
    <property type="component" value="Unassembled WGS sequence"/>
</dbReference>